<feature type="transmembrane region" description="Helical" evidence="2">
    <location>
        <begin position="737"/>
        <end position="757"/>
    </location>
</feature>
<keyword evidence="2" id="KW-0472">Membrane</keyword>
<sequence>MISRYSVKRPYTVVVAVVLVIILGVVSFLNMKTDLLPDMTLPYAIVMTTYPGASPEEVESMVTKPVEQAMATISNIENVTSVSSENVSQVILEFSQSANMDAVTIEMRESLDQIKGYWDDAVGSPIIMKLNPDMMPIMVAAVEAGDMSSSELTELVKNKLLPDLESIEGVASASTSGDVKEDIKVVIRQEKVDAVNQKIIASLDAKFADAKTEMDQAQSKIEDGKKQLDSGQKELADQTANAEAQISSGKDELLKNEVQIDSALAAIAEKQQTLETSRSLIEVLETKFTQGQAELAAKESELAQSEAELEKKAEELKDAATQMKSLPEQLKELENQIQQITDAEAALTQAKEKLPALRKAQEELTKALEQLRSLGEMAPADKIEELEKQLQQTEAGIRAIEDGLKKMGIEESQIDEKLAELTDTKSKLTQSKALLEKAVEASAGKDQTDVGAALIEEGKKQAAQGKEQIEVLKSQLNELQDQITNGKAQLDEGALQLETAKQQLETAKTQIKTGQSTVAEALEELNRQKVTATIELAATKAELSSGEKELKSAKDQLDSQRDAAYDKADLDQIVTADMVKGILAAQNFTMPAGYVTEDGVDYLVRVGDKITEVEDLSDLVLMDMHMDGVEPVKLSDVADVAVTDNSDEVYAKINGHAGILFTMQKQSGYSTGEVSDRIKARFDELTQSNPQAHFITLMDQGVYIDLVVDSVIQNMIMGGILAILVLFLFLKSFRPTLVIAFSIPISIMTAIVLMYFTGITLNVISLSGLALGVGMLVDNSIVVIENIYRLRTEGLPVKKAAVEGAHQVAGAIAASTLTTICVFAPIVFTKGITRQLFVDMGLTIAFSLLASLAVALTLVPMMGAGLLKNTAEKQSKVLDRLIAGYGKIIKLALKFKPVVLIGAVVLLILSGVLAVSRGTAFMADMESTQMNVSLTMPDEATLKETGEMSDKVMEEIQNIQDVADVGAMAGNSGAGMFGGGKSKTNKVTMYVLLSENKKASNDKIAEEIKNRTKDFPCEIEVETSSMDMSALGGSGVSIKVKGRELDTIKEIAADVAGIVKEVKGTQDVSDGVEEKTQEMRLVVDKTAASEYQLTVAQVFQYLQGKLADAKSATTISADAKDYSVMVVDGADKSLTREEIKKLRITGKDAEGKDKDVPLMDIVKFVDTEGFTSINRESQTRYVTVTAGLDKDANIGIVSDEINKKLVNYDVPKGYTVEMAGEDQTIKESMTEVFKMLGLAVVFMYLIMVAQFQSLLSPFIIMFTIPLAFTGGLLGLFLTNNPVSVIAMIGFVMLSGIIVNNGIVLVDYINQLRKGGMEKKEAIAEAGMTRLRPIIMTALTTVLGLSTMAMGIGMGSDMVQPMAIVTIGGLIYGTLLTLVVVPCIYDIFNRKEDITEEEI</sequence>
<dbReference type="InterPro" id="IPR001036">
    <property type="entry name" value="Acrflvin-R"/>
</dbReference>
<proteinExistence type="predicted"/>
<dbReference type="Gene3D" id="3.30.70.1320">
    <property type="entry name" value="Multidrug efflux transporter AcrB pore domain like"/>
    <property type="match status" value="1"/>
</dbReference>
<feature type="transmembrane region" description="Helical" evidence="2">
    <location>
        <begin position="12"/>
        <end position="31"/>
    </location>
</feature>
<dbReference type="EMBL" id="QGQD01000077">
    <property type="protein sequence ID" value="TLC99085.1"/>
    <property type="molecule type" value="Genomic_DNA"/>
</dbReference>
<comment type="caution">
    <text evidence="3">The sequence shown here is derived from an EMBL/GenBank/DDBJ whole genome shotgun (WGS) entry which is preliminary data.</text>
</comment>
<dbReference type="Gene3D" id="3.30.70.1440">
    <property type="entry name" value="Multidrug efflux transporter AcrB pore domain"/>
    <property type="match status" value="1"/>
</dbReference>
<keyword evidence="4" id="KW-1185">Reference proteome</keyword>
<feature type="coiled-coil region" evidence="1">
    <location>
        <begin position="200"/>
        <end position="234"/>
    </location>
</feature>
<evidence type="ECO:0000256" key="1">
    <source>
        <dbReference type="SAM" id="Coils"/>
    </source>
</evidence>
<dbReference type="Pfam" id="PF00873">
    <property type="entry name" value="ACR_tran"/>
    <property type="match status" value="2"/>
</dbReference>
<dbReference type="GO" id="GO:0005886">
    <property type="term" value="C:plasma membrane"/>
    <property type="evidence" value="ECO:0007669"/>
    <property type="project" value="TreeGrafter"/>
</dbReference>
<reference evidence="3 4" key="1">
    <citation type="journal article" date="2019" name="Anaerobe">
        <title>Detection of Robinsoniella peoriensis in multiple bone samples of a trauma patient.</title>
        <authorList>
            <person name="Schrottner P."/>
            <person name="Hartwich K."/>
            <person name="Bunk B."/>
            <person name="Schober I."/>
            <person name="Helbig S."/>
            <person name="Rudolph W.W."/>
            <person name="Gunzer F."/>
        </authorList>
    </citation>
    <scope>NUCLEOTIDE SEQUENCE [LARGE SCALE GENOMIC DNA]</scope>
    <source>
        <strain evidence="3 4">DSM 106044</strain>
    </source>
</reference>
<name>A0A4U8QB31_9FIRM</name>
<keyword evidence="1" id="KW-0175">Coiled coil</keyword>
<feature type="coiled-coil region" evidence="1">
    <location>
        <begin position="267"/>
        <end position="563"/>
    </location>
</feature>
<dbReference type="Gene3D" id="3.30.2090.10">
    <property type="entry name" value="Multidrug efflux transporter AcrB TolC docking domain, DN and DC subdomains"/>
    <property type="match status" value="2"/>
</dbReference>
<keyword evidence="2" id="KW-0812">Transmembrane</keyword>
<protein>
    <submittedName>
        <fullName evidence="3">Swarming motility protein SwrC</fullName>
    </submittedName>
</protein>
<feature type="transmembrane region" description="Helical" evidence="2">
    <location>
        <begin position="808"/>
        <end position="828"/>
    </location>
</feature>
<feature type="transmembrane region" description="Helical" evidence="2">
    <location>
        <begin position="1258"/>
        <end position="1278"/>
    </location>
</feature>
<accession>A0A4U8QB31</accession>
<dbReference type="SUPFAM" id="SSF82714">
    <property type="entry name" value="Multidrug efflux transporter AcrB TolC docking domain, DN and DC subdomains"/>
    <property type="match status" value="1"/>
</dbReference>
<feature type="transmembrane region" description="Helical" evidence="2">
    <location>
        <begin position="711"/>
        <end position="730"/>
    </location>
</feature>
<evidence type="ECO:0000256" key="2">
    <source>
        <dbReference type="SAM" id="Phobius"/>
    </source>
</evidence>
<dbReference type="SUPFAM" id="SSF82693">
    <property type="entry name" value="Multidrug efflux transporter AcrB pore domain, PN1, PN2, PC1 and PC2 subdomains"/>
    <property type="match status" value="2"/>
</dbReference>
<feature type="transmembrane region" description="Helical" evidence="2">
    <location>
        <begin position="1363"/>
        <end position="1384"/>
    </location>
</feature>
<dbReference type="Gene3D" id="1.20.1640.10">
    <property type="entry name" value="Multidrug efflux transporter AcrB transmembrane domain"/>
    <property type="match status" value="2"/>
</dbReference>
<evidence type="ECO:0000313" key="3">
    <source>
        <dbReference type="EMBL" id="TLC99085.1"/>
    </source>
</evidence>
<feature type="transmembrane region" description="Helical" evidence="2">
    <location>
        <begin position="1330"/>
        <end position="1351"/>
    </location>
</feature>
<feature type="transmembrane region" description="Helical" evidence="2">
    <location>
        <begin position="1232"/>
        <end position="1251"/>
    </location>
</feature>
<dbReference type="PANTHER" id="PTHR32063:SF0">
    <property type="entry name" value="SWARMING MOTILITY PROTEIN SWRC"/>
    <property type="match status" value="1"/>
</dbReference>
<evidence type="ECO:0000313" key="4">
    <source>
        <dbReference type="Proteomes" id="UP000306509"/>
    </source>
</evidence>
<dbReference type="SUPFAM" id="SSF82866">
    <property type="entry name" value="Multidrug efflux transporter AcrB transmembrane domain"/>
    <property type="match status" value="2"/>
</dbReference>
<dbReference type="GO" id="GO:0042910">
    <property type="term" value="F:xenobiotic transmembrane transporter activity"/>
    <property type="evidence" value="ECO:0007669"/>
    <property type="project" value="TreeGrafter"/>
</dbReference>
<dbReference type="PRINTS" id="PR00702">
    <property type="entry name" value="ACRIFLAVINRP"/>
</dbReference>
<dbReference type="Proteomes" id="UP000306509">
    <property type="component" value="Unassembled WGS sequence"/>
</dbReference>
<feature type="transmembrane region" description="Helical" evidence="2">
    <location>
        <begin position="1284"/>
        <end position="1309"/>
    </location>
</feature>
<organism evidence="3 4">
    <name type="scientific">Robinsoniella peoriensis</name>
    <dbReference type="NCBI Taxonomy" id="180332"/>
    <lineage>
        <taxon>Bacteria</taxon>
        <taxon>Bacillati</taxon>
        <taxon>Bacillota</taxon>
        <taxon>Clostridia</taxon>
        <taxon>Lachnospirales</taxon>
        <taxon>Lachnospiraceae</taxon>
        <taxon>Robinsoniella</taxon>
    </lineage>
</organism>
<feature type="transmembrane region" description="Helical" evidence="2">
    <location>
        <begin position="763"/>
        <end position="788"/>
    </location>
</feature>
<gene>
    <name evidence="3" type="primary">swrC</name>
    <name evidence="3" type="ORF">DSM106044_04066</name>
</gene>
<feature type="transmembrane region" description="Helical" evidence="2">
    <location>
        <begin position="897"/>
        <end position="915"/>
    </location>
</feature>
<keyword evidence="2" id="KW-1133">Transmembrane helix</keyword>
<dbReference type="RefSeq" id="WP_138003523.1">
    <property type="nucleotide sequence ID" value="NZ_QGQD01000077.1"/>
</dbReference>
<dbReference type="Gene3D" id="3.30.70.1430">
    <property type="entry name" value="Multidrug efflux transporter AcrB pore domain"/>
    <property type="match status" value="2"/>
</dbReference>
<dbReference type="STRING" id="180332.GCA_000797495_01926"/>
<feature type="transmembrane region" description="Helical" evidence="2">
    <location>
        <begin position="840"/>
        <end position="867"/>
    </location>
</feature>
<dbReference type="PANTHER" id="PTHR32063">
    <property type="match status" value="1"/>
</dbReference>
<dbReference type="InterPro" id="IPR027463">
    <property type="entry name" value="AcrB_DN_DC_subdom"/>
</dbReference>